<comment type="caution">
    <text evidence="3">The sequence shown here is derived from an EMBL/GenBank/DDBJ whole genome shotgun (WGS) entry which is preliminary data.</text>
</comment>
<dbReference type="InterPro" id="IPR021457">
    <property type="entry name" value="DUF3108"/>
</dbReference>
<evidence type="ECO:0000313" key="3">
    <source>
        <dbReference type="EMBL" id="MCB6182542.1"/>
    </source>
</evidence>
<evidence type="ECO:0000313" key="4">
    <source>
        <dbReference type="Proteomes" id="UP001165395"/>
    </source>
</evidence>
<protein>
    <submittedName>
        <fullName evidence="3">DUF3108 domain-containing protein</fullName>
    </submittedName>
</protein>
<evidence type="ECO:0000256" key="2">
    <source>
        <dbReference type="SAM" id="SignalP"/>
    </source>
</evidence>
<feature type="chain" id="PRO_5046745456" evidence="2">
    <location>
        <begin position="24"/>
        <end position="376"/>
    </location>
</feature>
<name>A0ABS8D2W4_9NEIS</name>
<feature type="signal peptide" evidence="2">
    <location>
        <begin position="1"/>
        <end position="23"/>
    </location>
</feature>
<dbReference type="Proteomes" id="UP001165395">
    <property type="component" value="Unassembled WGS sequence"/>
</dbReference>
<dbReference type="EMBL" id="JAJBZT010000002">
    <property type="protein sequence ID" value="MCB6182542.1"/>
    <property type="molecule type" value="Genomic_DNA"/>
</dbReference>
<dbReference type="RefSeq" id="WP_227178379.1">
    <property type="nucleotide sequence ID" value="NZ_JAJBZT010000002.1"/>
</dbReference>
<evidence type="ECO:0000256" key="1">
    <source>
        <dbReference type="SAM" id="MobiDB-lite"/>
    </source>
</evidence>
<organism evidence="3 4">
    <name type="scientific">Leeia speluncae</name>
    <dbReference type="NCBI Taxonomy" id="2884804"/>
    <lineage>
        <taxon>Bacteria</taxon>
        <taxon>Pseudomonadati</taxon>
        <taxon>Pseudomonadota</taxon>
        <taxon>Betaproteobacteria</taxon>
        <taxon>Neisseriales</taxon>
        <taxon>Leeiaceae</taxon>
        <taxon>Leeia</taxon>
    </lineage>
</organism>
<feature type="compositionally biased region" description="Basic and acidic residues" evidence="1">
    <location>
        <begin position="77"/>
        <end position="89"/>
    </location>
</feature>
<proteinExistence type="predicted"/>
<feature type="region of interest" description="Disordered" evidence="1">
    <location>
        <begin position="64"/>
        <end position="137"/>
    </location>
</feature>
<gene>
    <name evidence="3" type="ORF">LIN78_03130</name>
</gene>
<reference evidence="3" key="1">
    <citation type="submission" date="2021-10" db="EMBL/GenBank/DDBJ databases">
        <title>The complete genome sequence of Leeia sp. TBRC 13508.</title>
        <authorList>
            <person name="Charoenyingcharoen P."/>
            <person name="Yukphan P."/>
        </authorList>
    </citation>
    <scope>NUCLEOTIDE SEQUENCE</scope>
    <source>
        <strain evidence="3">TBRC 13508</strain>
    </source>
</reference>
<keyword evidence="4" id="KW-1185">Reference proteome</keyword>
<keyword evidence="2" id="KW-0732">Signal</keyword>
<dbReference type="Pfam" id="PF11306">
    <property type="entry name" value="DUF3108"/>
    <property type="match status" value="1"/>
</dbReference>
<accession>A0ABS8D2W4</accession>
<sequence length="376" mass="41371">MKPFKRLLIAATLSLLIHSCAIVSEVVILPDWATSEQKVLKTRLLKATKKLSIQQTEATHKGITAGIASSGQSKSGSKKEGVASEEKKQPSSTEKLASKETPASTNAQPESTASSRVASVEHPASKPTDTKPLAKENVASVADIKTGSTKLAKSDEQRFPNEGKAVYRLKGSSIDARQTWSVTKDGYTVEMKMALFNKSAHYISKGKITDEGIAPDSFADIRDDNDTPKHIAEFDYKARELRYGEPNQLTTEPLAPNTQDILSMGYQLAVQLSPGTSIDLNLVTGKKLYKIRFSADNEEEIDTPVGVIRSAHVKGKELNGNREFDIWLDLDHQNFPVRLKGIDNNGKAVDLQLVGLTFGQKTIYRYQDYQYPSSRK</sequence>
<feature type="compositionally biased region" description="Polar residues" evidence="1">
    <location>
        <begin position="90"/>
        <end position="117"/>
    </location>
</feature>